<proteinExistence type="predicted"/>
<comment type="caution">
    <text evidence="2">The sequence shown here is derived from an EMBL/GenBank/DDBJ whole genome shotgun (WGS) entry which is preliminary data.</text>
</comment>
<feature type="region of interest" description="Disordered" evidence="1">
    <location>
        <begin position="52"/>
        <end position="73"/>
    </location>
</feature>
<accession>A0ABW5EM14</accession>
<dbReference type="NCBIfam" id="TIGR01643">
    <property type="entry name" value="YD_repeat_2x"/>
    <property type="match status" value="1"/>
</dbReference>
<dbReference type="InterPro" id="IPR006530">
    <property type="entry name" value="YD"/>
</dbReference>
<evidence type="ECO:0000313" key="2">
    <source>
        <dbReference type="EMBL" id="MFD2317622.1"/>
    </source>
</evidence>
<evidence type="ECO:0000313" key="3">
    <source>
        <dbReference type="Proteomes" id="UP001597287"/>
    </source>
</evidence>
<keyword evidence="3" id="KW-1185">Reference proteome</keyword>
<gene>
    <name evidence="2" type="ORF">ACFSPV_02795</name>
</gene>
<sequence>MKGRIGPRDLVATLREALGHEWQQEYDSRGHFVQATAPLGRTTLVPVRPDRRAAGADRRAGRSSLGCGLQGLG</sequence>
<organism evidence="2 3">
    <name type="scientific">Delftia deserti</name>
    <dbReference type="NCBI Taxonomy" id="1651218"/>
    <lineage>
        <taxon>Bacteria</taxon>
        <taxon>Pseudomonadati</taxon>
        <taxon>Pseudomonadota</taxon>
        <taxon>Betaproteobacteria</taxon>
        <taxon>Burkholderiales</taxon>
        <taxon>Comamonadaceae</taxon>
        <taxon>Delftia</taxon>
    </lineage>
</organism>
<dbReference type="Proteomes" id="UP001597287">
    <property type="component" value="Unassembled WGS sequence"/>
</dbReference>
<name>A0ABW5EM14_9BURK</name>
<dbReference type="EMBL" id="JBHUIG010000003">
    <property type="protein sequence ID" value="MFD2317622.1"/>
    <property type="molecule type" value="Genomic_DNA"/>
</dbReference>
<protein>
    <submittedName>
        <fullName evidence="2">Uncharacterized protein</fullName>
    </submittedName>
</protein>
<evidence type="ECO:0000256" key="1">
    <source>
        <dbReference type="SAM" id="MobiDB-lite"/>
    </source>
</evidence>
<reference evidence="3" key="1">
    <citation type="journal article" date="2019" name="Int. J. Syst. Evol. Microbiol.">
        <title>The Global Catalogue of Microorganisms (GCM) 10K type strain sequencing project: providing services to taxonomists for standard genome sequencing and annotation.</title>
        <authorList>
            <consortium name="The Broad Institute Genomics Platform"/>
            <consortium name="The Broad Institute Genome Sequencing Center for Infectious Disease"/>
            <person name="Wu L."/>
            <person name="Ma J."/>
        </authorList>
    </citation>
    <scope>NUCLEOTIDE SEQUENCE [LARGE SCALE GENOMIC DNA]</scope>
    <source>
        <strain evidence="3">CCUG 62793</strain>
    </source>
</reference>